<dbReference type="WBParaSite" id="jg14962">
    <property type="protein sequence ID" value="jg14962"/>
    <property type="gene ID" value="jg14962"/>
</dbReference>
<evidence type="ECO:0000313" key="1">
    <source>
        <dbReference type="Proteomes" id="UP000887574"/>
    </source>
</evidence>
<sequence length="118" mass="13474">MLFATSFKHFRKSIAQSIYCQANEGDSSSAAPSPVQILMEYKDALPEDAFAKLIDIYSNESITLIDRERAAVNYFSNTLPKDVKARMPVPFGFRKLPEELQSRVKSIYYQNGMSLRRN</sequence>
<organism evidence="1 2">
    <name type="scientific">Ditylenchus dipsaci</name>
    <dbReference type="NCBI Taxonomy" id="166011"/>
    <lineage>
        <taxon>Eukaryota</taxon>
        <taxon>Metazoa</taxon>
        <taxon>Ecdysozoa</taxon>
        <taxon>Nematoda</taxon>
        <taxon>Chromadorea</taxon>
        <taxon>Rhabditida</taxon>
        <taxon>Tylenchina</taxon>
        <taxon>Tylenchomorpha</taxon>
        <taxon>Sphaerularioidea</taxon>
        <taxon>Anguinidae</taxon>
        <taxon>Anguininae</taxon>
        <taxon>Ditylenchus</taxon>
    </lineage>
</organism>
<protein>
    <submittedName>
        <fullName evidence="2">Uncharacterized protein</fullName>
    </submittedName>
</protein>
<dbReference type="Proteomes" id="UP000887574">
    <property type="component" value="Unplaced"/>
</dbReference>
<proteinExistence type="predicted"/>
<dbReference type="AlphaFoldDB" id="A0A915D397"/>
<reference evidence="2" key="1">
    <citation type="submission" date="2022-11" db="UniProtKB">
        <authorList>
            <consortium name="WormBaseParasite"/>
        </authorList>
    </citation>
    <scope>IDENTIFICATION</scope>
</reference>
<evidence type="ECO:0000313" key="2">
    <source>
        <dbReference type="WBParaSite" id="jg14962"/>
    </source>
</evidence>
<name>A0A915D397_9BILA</name>
<accession>A0A915D397</accession>
<keyword evidence="1" id="KW-1185">Reference proteome</keyword>